<accession>A0A3N6M244</accession>
<organism evidence="2 3">
    <name type="scientific">Natrarchaeobius chitinivorans</name>
    <dbReference type="NCBI Taxonomy" id="1679083"/>
    <lineage>
        <taxon>Archaea</taxon>
        <taxon>Methanobacteriati</taxon>
        <taxon>Methanobacteriota</taxon>
        <taxon>Stenosarchaea group</taxon>
        <taxon>Halobacteria</taxon>
        <taxon>Halobacteriales</taxon>
        <taxon>Natrialbaceae</taxon>
        <taxon>Natrarchaeobius</taxon>
    </lineage>
</organism>
<dbReference type="InterPro" id="IPR036390">
    <property type="entry name" value="WH_DNA-bd_sf"/>
</dbReference>
<sequence>MAPTQNGTLSSETAYELLSDPHRRYVLDRLDVDERITVDELVGELSTWKREEPVDRRVRKRVRIDLVHNHLPRLEDHGLIEYAPSTEVIVVTADPERTLSPVIEVADAIDAD</sequence>
<evidence type="ECO:0000313" key="2">
    <source>
        <dbReference type="EMBL" id="RQG97423.1"/>
    </source>
</evidence>
<evidence type="ECO:0000259" key="1">
    <source>
        <dbReference type="Pfam" id="PF24035"/>
    </source>
</evidence>
<reference evidence="2 3" key="1">
    <citation type="submission" date="2018-10" db="EMBL/GenBank/DDBJ databases">
        <title>Natrarchaeobius chitinivorans gen. nov., sp. nov., and Natrarchaeobius haloalkaliphilus sp. nov., alkaliphilic, chitin-utilizing haloarchaea from hypersaline alkaline lakes.</title>
        <authorList>
            <person name="Sorokin D.Y."/>
            <person name="Elcheninov A.G."/>
            <person name="Kostrikina N.A."/>
            <person name="Bale N.J."/>
            <person name="Sinninghe Damste J.S."/>
            <person name="Khijniak T.V."/>
            <person name="Kublanov I.V."/>
            <person name="Toshchakov S.V."/>
        </authorList>
    </citation>
    <scope>NUCLEOTIDE SEQUENCE [LARGE SCALE GENOMIC DNA]</scope>
    <source>
        <strain evidence="2 3">AArcht7</strain>
    </source>
</reference>
<comment type="caution">
    <text evidence="2">The sequence shown here is derived from an EMBL/GenBank/DDBJ whole genome shotgun (WGS) entry which is preliminary data.</text>
</comment>
<proteinExistence type="predicted"/>
<dbReference type="Proteomes" id="UP000281431">
    <property type="component" value="Unassembled WGS sequence"/>
</dbReference>
<keyword evidence="3" id="KW-1185">Reference proteome</keyword>
<dbReference type="AlphaFoldDB" id="A0A3N6M244"/>
<name>A0A3N6M244_NATCH</name>
<dbReference type="InterPro" id="IPR036388">
    <property type="entry name" value="WH-like_DNA-bd_sf"/>
</dbReference>
<dbReference type="EMBL" id="REFZ01000020">
    <property type="protein sequence ID" value="RQG97423.1"/>
    <property type="molecule type" value="Genomic_DNA"/>
</dbReference>
<evidence type="ECO:0000313" key="3">
    <source>
        <dbReference type="Proteomes" id="UP000281431"/>
    </source>
</evidence>
<dbReference type="SUPFAM" id="SSF46785">
    <property type="entry name" value="Winged helix' DNA-binding domain"/>
    <property type="match status" value="1"/>
</dbReference>
<dbReference type="Pfam" id="PF24035">
    <property type="entry name" value="DUF7344"/>
    <property type="match status" value="1"/>
</dbReference>
<dbReference type="OrthoDB" id="200487at2157"/>
<protein>
    <recommendedName>
        <fullName evidence="1">DUF7344 domain-containing protein</fullName>
    </recommendedName>
</protein>
<dbReference type="Gene3D" id="1.10.10.10">
    <property type="entry name" value="Winged helix-like DNA-binding domain superfamily/Winged helix DNA-binding domain"/>
    <property type="match status" value="1"/>
</dbReference>
<dbReference type="InterPro" id="IPR055768">
    <property type="entry name" value="DUF7344"/>
</dbReference>
<feature type="domain" description="DUF7344" evidence="1">
    <location>
        <begin position="15"/>
        <end position="89"/>
    </location>
</feature>
<gene>
    <name evidence="2" type="ORF">EA472_19545</name>
</gene>